<sequence>MRSTRGTYETIGWLSITVSERAISQFWTDPPFADAGIALVNAQGVILSATDKSWLRRSIFSLYPATDVLSEASPYGGGTYGQGKEKLTLLRYREPRTGWTLIGTIPYEAYSEQNRYILQLTAAAVALAVLITIGSTLFFVKRITNPLRTLSRLLSKVDPEQPMYKYPVDTADEIGRLAHSYNTLGEHIERLKRQMIENESRKKEADLRALQAQINPHFLYNTLSSIQWIALMNEENRIAEMVGSLGDFLRFSLNSGKDFARCSKKSPIFAIMRPFSRSATRTNFSSTIPSIRS</sequence>
<keyword evidence="7" id="KW-1185">Reference proteome</keyword>
<proteinExistence type="predicted"/>
<evidence type="ECO:0000256" key="4">
    <source>
        <dbReference type="SAM" id="Phobius"/>
    </source>
</evidence>
<keyword evidence="4" id="KW-0812">Transmembrane</keyword>
<dbReference type="RefSeq" id="WP_244863590.1">
    <property type="nucleotide sequence ID" value="NZ_BOVJ01000125.1"/>
</dbReference>
<keyword evidence="3 4" id="KW-0472">Membrane</keyword>
<feature type="transmembrane region" description="Helical" evidence="4">
    <location>
        <begin position="116"/>
        <end position="140"/>
    </location>
</feature>
<feature type="domain" description="HAMP" evidence="5">
    <location>
        <begin position="141"/>
        <end position="193"/>
    </location>
</feature>
<comment type="subcellular location">
    <subcellularLocation>
        <location evidence="1">Cell membrane</location>
    </subcellularLocation>
</comment>
<evidence type="ECO:0000256" key="2">
    <source>
        <dbReference type="ARBA" id="ARBA00022475"/>
    </source>
</evidence>
<dbReference type="CDD" id="cd06225">
    <property type="entry name" value="HAMP"/>
    <property type="match status" value="1"/>
</dbReference>
<dbReference type="PROSITE" id="PS50885">
    <property type="entry name" value="HAMP"/>
    <property type="match status" value="1"/>
</dbReference>
<keyword evidence="4" id="KW-1133">Transmembrane helix</keyword>
<dbReference type="InterPro" id="IPR051552">
    <property type="entry name" value="HptR"/>
</dbReference>
<dbReference type="SMART" id="SM00304">
    <property type="entry name" value="HAMP"/>
    <property type="match status" value="1"/>
</dbReference>
<keyword evidence="2" id="KW-1003">Cell membrane</keyword>
<evidence type="ECO:0000256" key="3">
    <source>
        <dbReference type="ARBA" id="ARBA00023136"/>
    </source>
</evidence>
<evidence type="ECO:0000313" key="6">
    <source>
        <dbReference type="EMBL" id="GIQ65250.1"/>
    </source>
</evidence>
<evidence type="ECO:0000259" key="5">
    <source>
        <dbReference type="PROSITE" id="PS50885"/>
    </source>
</evidence>
<accession>A0ABQ4NAI3</accession>
<evidence type="ECO:0000313" key="7">
    <source>
        <dbReference type="Proteomes" id="UP000680304"/>
    </source>
</evidence>
<protein>
    <recommendedName>
        <fullName evidence="5">HAMP domain-containing protein</fullName>
    </recommendedName>
</protein>
<dbReference type="InterPro" id="IPR003660">
    <property type="entry name" value="HAMP_dom"/>
</dbReference>
<dbReference type="SUPFAM" id="SSF158472">
    <property type="entry name" value="HAMP domain-like"/>
    <property type="match status" value="1"/>
</dbReference>
<evidence type="ECO:0000256" key="1">
    <source>
        <dbReference type="ARBA" id="ARBA00004236"/>
    </source>
</evidence>
<dbReference type="Gene3D" id="6.10.340.10">
    <property type="match status" value="1"/>
</dbReference>
<dbReference type="EMBL" id="BOVJ01000125">
    <property type="protein sequence ID" value="GIQ65250.1"/>
    <property type="molecule type" value="Genomic_DNA"/>
</dbReference>
<dbReference type="PANTHER" id="PTHR42713:SF2">
    <property type="entry name" value="TWO-COMPONENT SENSOR KINASE YESM"/>
    <property type="match status" value="1"/>
</dbReference>
<gene>
    <name evidence="6" type="ORF">PACILC2_38180</name>
</gene>
<dbReference type="Proteomes" id="UP000680304">
    <property type="component" value="Unassembled WGS sequence"/>
</dbReference>
<dbReference type="Pfam" id="PF06580">
    <property type="entry name" value="His_kinase"/>
    <property type="match status" value="1"/>
</dbReference>
<dbReference type="Pfam" id="PF00672">
    <property type="entry name" value="HAMP"/>
    <property type="match status" value="1"/>
</dbReference>
<name>A0ABQ4NAI3_9BACL</name>
<reference evidence="6 7" key="1">
    <citation type="submission" date="2021-04" db="EMBL/GenBank/DDBJ databases">
        <title>Draft genome sequence of Paenibacillus cisolokensis, LC2-13A.</title>
        <authorList>
            <person name="Uke A."/>
            <person name="Chhe C."/>
            <person name="Baramee S."/>
            <person name="Kosugi A."/>
        </authorList>
    </citation>
    <scope>NUCLEOTIDE SEQUENCE [LARGE SCALE GENOMIC DNA]</scope>
    <source>
        <strain evidence="6 7">LC2-13A</strain>
    </source>
</reference>
<organism evidence="6 7">
    <name type="scientific">Paenibacillus cisolokensis</name>
    <dbReference type="NCBI Taxonomy" id="1658519"/>
    <lineage>
        <taxon>Bacteria</taxon>
        <taxon>Bacillati</taxon>
        <taxon>Bacillota</taxon>
        <taxon>Bacilli</taxon>
        <taxon>Bacillales</taxon>
        <taxon>Paenibacillaceae</taxon>
        <taxon>Paenibacillus</taxon>
    </lineage>
</organism>
<dbReference type="InterPro" id="IPR010559">
    <property type="entry name" value="Sig_transdc_His_kin_internal"/>
</dbReference>
<dbReference type="PANTHER" id="PTHR42713">
    <property type="entry name" value="HISTIDINE KINASE-RELATED"/>
    <property type="match status" value="1"/>
</dbReference>
<comment type="caution">
    <text evidence="6">The sequence shown here is derived from an EMBL/GenBank/DDBJ whole genome shotgun (WGS) entry which is preliminary data.</text>
</comment>